<dbReference type="GO" id="GO:0005886">
    <property type="term" value="C:plasma membrane"/>
    <property type="evidence" value="ECO:0007669"/>
    <property type="project" value="TreeGrafter"/>
</dbReference>
<dbReference type="OrthoDB" id="9810270at2"/>
<evidence type="ECO:0000313" key="4">
    <source>
        <dbReference type="Proteomes" id="UP000244932"/>
    </source>
</evidence>
<accession>A0A2R8AA13</accession>
<reference evidence="3" key="1">
    <citation type="submission" date="2018-03" db="EMBL/GenBank/DDBJ databases">
        <authorList>
            <person name="Keele B.F."/>
        </authorList>
    </citation>
    <scope>NUCLEOTIDE SEQUENCE [LARGE SCALE GENOMIC DNA]</scope>
    <source>
        <strain evidence="3">CeCT 8812</strain>
    </source>
</reference>
<name>A0A2R8AA13_9RHOB</name>
<evidence type="ECO:0000313" key="3">
    <source>
        <dbReference type="EMBL" id="SPF29076.1"/>
    </source>
</evidence>
<proteinExistence type="predicted"/>
<keyword evidence="1" id="KW-0472">Membrane</keyword>
<feature type="transmembrane region" description="Helical" evidence="1">
    <location>
        <begin position="56"/>
        <end position="77"/>
    </location>
</feature>
<dbReference type="EMBL" id="OMKW01000002">
    <property type="protein sequence ID" value="SPF29076.1"/>
    <property type="molecule type" value="Genomic_DNA"/>
</dbReference>
<sequence>MSEIATKALHWTRHLTDEGTGRRKLALASFLESTIVPIPLEILVAPLMVANPKRAWSIAVVIWLGCLVGATLFYALGALLYEPFIAPLLTWLGLAEALAGMEARLSERGAFVALFLVSVTPVPFQIATLGAGAFGVNFFIFIAAIASSRGLRYFGLALLARLLGDRLTEALSKPLWKVSAAIGGLAVLWAAWYFAS</sequence>
<keyword evidence="1" id="KW-1133">Transmembrane helix</keyword>
<dbReference type="Proteomes" id="UP000244932">
    <property type="component" value="Unassembled WGS sequence"/>
</dbReference>
<keyword evidence="1" id="KW-0812">Transmembrane</keyword>
<feature type="domain" description="VTT" evidence="2">
    <location>
        <begin position="42"/>
        <end position="158"/>
    </location>
</feature>
<organism evidence="3 4">
    <name type="scientific">Pontivivens insulae</name>
    <dbReference type="NCBI Taxonomy" id="1639689"/>
    <lineage>
        <taxon>Bacteria</taxon>
        <taxon>Pseudomonadati</taxon>
        <taxon>Pseudomonadota</taxon>
        <taxon>Alphaproteobacteria</taxon>
        <taxon>Rhodobacterales</taxon>
        <taxon>Paracoccaceae</taxon>
        <taxon>Pontivivens</taxon>
    </lineage>
</organism>
<protein>
    <recommendedName>
        <fullName evidence="2">VTT domain-containing protein</fullName>
    </recommendedName>
</protein>
<dbReference type="RefSeq" id="WP_108781801.1">
    <property type="nucleotide sequence ID" value="NZ_OMKW01000002.1"/>
</dbReference>
<feature type="transmembrane region" description="Helical" evidence="1">
    <location>
        <begin position="175"/>
        <end position="195"/>
    </location>
</feature>
<dbReference type="InterPro" id="IPR051311">
    <property type="entry name" value="DedA_domain"/>
</dbReference>
<evidence type="ECO:0000256" key="1">
    <source>
        <dbReference type="SAM" id="Phobius"/>
    </source>
</evidence>
<dbReference type="Pfam" id="PF09335">
    <property type="entry name" value="VTT_dom"/>
    <property type="match status" value="1"/>
</dbReference>
<gene>
    <name evidence="3" type="ORF">POI8812_01381</name>
</gene>
<dbReference type="AlphaFoldDB" id="A0A2R8AA13"/>
<dbReference type="PANTHER" id="PTHR42709">
    <property type="entry name" value="ALKALINE PHOSPHATASE LIKE PROTEIN"/>
    <property type="match status" value="1"/>
</dbReference>
<keyword evidence="4" id="KW-1185">Reference proteome</keyword>
<dbReference type="InterPro" id="IPR032816">
    <property type="entry name" value="VTT_dom"/>
</dbReference>
<evidence type="ECO:0000259" key="2">
    <source>
        <dbReference type="Pfam" id="PF09335"/>
    </source>
</evidence>
<dbReference type="PANTHER" id="PTHR42709:SF11">
    <property type="entry name" value="DEDA FAMILY PROTEIN"/>
    <property type="match status" value="1"/>
</dbReference>